<organism evidence="5 6">
    <name type="scientific">Blautia segnis</name>
    <dbReference type="NCBI Taxonomy" id="2763030"/>
    <lineage>
        <taxon>Bacteria</taxon>
        <taxon>Bacillati</taxon>
        <taxon>Bacillota</taxon>
        <taxon>Clostridia</taxon>
        <taxon>Lachnospirales</taxon>
        <taxon>Lachnospiraceae</taxon>
        <taxon>Blautia</taxon>
    </lineage>
</organism>
<accession>A0A8I0AM79</accession>
<evidence type="ECO:0000313" key="5">
    <source>
        <dbReference type="EMBL" id="MBC5652859.1"/>
    </source>
</evidence>
<feature type="domain" description="HTH marR-type" evidence="4">
    <location>
        <begin position="17"/>
        <end position="155"/>
    </location>
</feature>
<gene>
    <name evidence="5" type="ORF">H8S54_17625</name>
</gene>
<keyword evidence="1" id="KW-0805">Transcription regulation</keyword>
<dbReference type="GO" id="GO:0003700">
    <property type="term" value="F:DNA-binding transcription factor activity"/>
    <property type="evidence" value="ECO:0007669"/>
    <property type="project" value="InterPro"/>
</dbReference>
<dbReference type="EMBL" id="JACOOT010000040">
    <property type="protein sequence ID" value="MBC5652859.1"/>
    <property type="molecule type" value="Genomic_DNA"/>
</dbReference>
<dbReference type="Pfam" id="PF12802">
    <property type="entry name" value="MarR_2"/>
    <property type="match status" value="1"/>
</dbReference>
<sequence>MEVQKKECGPGKGEWTDRHIGRELHTLDMMIGRLVNAYQSKVDEKAGINRMQGWIIGYLYRHSDEDVFQKDLEAEFQMARSTASGILQSMEKKQLIIRESIPRDARLKRLVLTPKGMEFQMEIIDNFARIQKALSADIPEKKLEEFYETADMIRENVVKACQEAGEITEPKKVIKKQ</sequence>
<dbReference type="RefSeq" id="WP_186901935.1">
    <property type="nucleotide sequence ID" value="NZ_JACOOT010000040.1"/>
</dbReference>
<name>A0A8I0AM79_9FIRM</name>
<evidence type="ECO:0000256" key="2">
    <source>
        <dbReference type="ARBA" id="ARBA00023125"/>
    </source>
</evidence>
<dbReference type="PANTHER" id="PTHR42756:SF1">
    <property type="entry name" value="TRANSCRIPTIONAL REPRESSOR OF EMRAB OPERON"/>
    <property type="match status" value="1"/>
</dbReference>
<dbReference type="SUPFAM" id="SSF46785">
    <property type="entry name" value="Winged helix' DNA-binding domain"/>
    <property type="match status" value="1"/>
</dbReference>
<dbReference type="PROSITE" id="PS50995">
    <property type="entry name" value="HTH_MARR_2"/>
    <property type="match status" value="1"/>
</dbReference>
<dbReference type="Gene3D" id="1.10.10.10">
    <property type="entry name" value="Winged helix-like DNA-binding domain superfamily/Winged helix DNA-binding domain"/>
    <property type="match status" value="1"/>
</dbReference>
<evidence type="ECO:0000313" key="6">
    <source>
        <dbReference type="Proteomes" id="UP000652847"/>
    </source>
</evidence>
<dbReference type="InterPro" id="IPR036390">
    <property type="entry name" value="WH_DNA-bd_sf"/>
</dbReference>
<evidence type="ECO:0000256" key="1">
    <source>
        <dbReference type="ARBA" id="ARBA00023015"/>
    </source>
</evidence>
<protein>
    <submittedName>
        <fullName evidence="5">Winged helix-turn-helix transcriptional regulator</fullName>
    </submittedName>
</protein>
<reference evidence="5 6" key="1">
    <citation type="submission" date="2020-08" db="EMBL/GenBank/DDBJ databases">
        <title>Genome public.</title>
        <authorList>
            <person name="Liu C."/>
            <person name="Sun Q."/>
        </authorList>
    </citation>
    <scope>NUCLEOTIDE SEQUENCE [LARGE SCALE GENOMIC DNA]</scope>
    <source>
        <strain evidence="5 6">BX17</strain>
    </source>
</reference>
<dbReference type="Proteomes" id="UP000652847">
    <property type="component" value="Unassembled WGS sequence"/>
</dbReference>
<keyword evidence="2" id="KW-0238">DNA-binding</keyword>
<dbReference type="InterPro" id="IPR036388">
    <property type="entry name" value="WH-like_DNA-bd_sf"/>
</dbReference>
<dbReference type="SMART" id="SM00347">
    <property type="entry name" value="HTH_MARR"/>
    <property type="match status" value="1"/>
</dbReference>
<dbReference type="InterPro" id="IPR000835">
    <property type="entry name" value="HTH_MarR-typ"/>
</dbReference>
<dbReference type="GO" id="GO:0003677">
    <property type="term" value="F:DNA binding"/>
    <property type="evidence" value="ECO:0007669"/>
    <property type="project" value="UniProtKB-KW"/>
</dbReference>
<comment type="caution">
    <text evidence="5">The sequence shown here is derived from an EMBL/GenBank/DDBJ whole genome shotgun (WGS) entry which is preliminary data.</text>
</comment>
<evidence type="ECO:0000256" key="3">
    <source>
        <dbReference type="ARBA" id="ARBA00023163"/>
    </source>
</evidence>
<evidence type="ECO:0000259" key="4">
    <source>
        <dbReference type="PROSITE" id="PS50995"/>
    </source>
</evidence>
<keyword evidence="6" id="KW-1185">Reference proteome</keyword>
<keyword evidence="3" id="KW-0804">Transcription</keyword>
<dbReference type="PANTHER" id="PTHR42756">
    <property type="entry name" value="TRANSCRIPTIONAL REGULATOR, MARR"/>
    <property type="match status" value="1"/>
</dbReference>
<dbReference type="AlphaFoldDB" id="A0A8I0AM79"/>
<proteinExistence type="predicted"/>